<evidence type="ECO:0000313" key="3">
    <source>
        <dbReference type="EMBL" id="PKB14423.1"/>
    </source>
</evidence>
<dbReference type="GO" id="GO:0000160">
    <property type="term" value="P:phosphorelay signal transduction system"/>
    <property type="evidence" value="ECO:0007669"/>
    <property type="project" value="InterPro"/>
</dbReference>
<proteinExistence type="predicted"/>
<sequence>MHIDSHSSGLSALVVDDNGLIALDTREVLIELGFPEVHIAADGGEALARLAHRSYDWALVDGTLKGGDLECVVGRLDEKGIPLVFVCSQPDGSDIAVERDGRLFIARPYGKKNLAALILPSA</sequence>
<keyword evidence="1" id="KW-0597">Phosphoprotein</keyword>
<dbReference type="AlphaFoldDB" id="A0A2N0H663"/>
<keyword evidence="4" id="KW-1185">Reference proteome</keyword>
<dbReference type="InterPro" id="IPR001789">
    <property type="entry name" value="Sig_transdc_resp-reg_receiver"/>
</dbReference>
<dbReference type="EMBL" id="PHUF01000004">
    <property type="protein sequence ID" value="PKB14423.1"/>
    <property type="molecule type" value="Genomic_DNA"/>
</dbReference>
<comment type="caution">
    <text evidence="3">The sequence shown here is derived from an EMBL/GenBank/DDBJ whole genome shotgun (WGS) entry which is preliminary data.</text>
</comment>
<dbReference type="Gene3D" id="3.40.50.2300">
    <property type="match status" value="1"/>
</dbReference>
<dbReference type="InterPro" id="IPR011006">
    <property type="entry name" value="CheY-like_superfamily"/>
</dbReference>
<gene>
    <name evidence="3" type="ORF">B0I00_2011</name>
</gene>
<dbReference type="OrthoDB" id="7432514at2"/>
<reference evidence="3 4" key="1">
    <citation type="submission" date="2017-11" db="EMBL/GenBank/DDBJ databases">
        <title>Genomic Encyclopedia of Type Strains, Phase III (KMG-III): the genomes of soil and plant-associated and newly described type strains.</title>
        <authorList>
            <person name="Whitman W."/>
        </authorList>
    </citation>
    <scope>NUCLEOTIDE SEQUENCE [LARGE SCALE GENOMIC DNA]</scope>
    <source>
        <strain evidence="3 4">CGMCC 1.12274</strain>
    </source>
</reference>
<accession>A0A2N0H663</accession>
<evidence type="ECO:0000256" key="1">
    <source>
        <dbReference type="PROSITE-ProRule" id="PRU00169"/>
    </source>
</evidence>
<dbReference type="PROSITE" id="PS50110">
    <property type="entry name" value="RESPONSE_REGULATORY"/>
    <property type="match status" value="1"/>
</dbReference>
<dbReference type="Proteomes" id="UP000232587">
    <property type="component" value="Unassembled WGS sequence"/>
</dbReference>
<dbReference type="SUPFAM" id="SSF52172">
    <property type="entry name" value="CheY-like"/>
    <property type="match status" value="1"/>
</dbReference>
<organism evidence="3 4">
    <name type="scientific">Novosphingobium kunmingense</name>
    <dbReference type="NCBI Taxonomy" id="1211806"/>
    <lineage>
        <taxon>Bacteria</taxon>
        <taxon>Pseudomonadati</taxon>
        <taxon>Pseudomonadota</taxon>
        <taxon>Alphaproteobacteria</taxon>
        <taxon>Sphingomonadales</taxon>
        <taxon>Sphingomonadaceae</taxon>
        <taxon>Novosphingobium</taxon>
    </lineage>
</organism>
<evidence type="ECO:0000313" key="4">
    <source>
        <dbReference type="Proteomes" id="UP000232587"/>
    </source>
</evidence>
<feature type="domain" description="Response regulatory" evidence="2">
    <location>
        <begin position="11"/>
        <end position="122"/>
    </location>
</feature>
<name>A0A2N0H663_9SPHN</name>
<evidence type="ECO:0000259" key="2">
    <source>
        <dbReference type="PROSITE" id="PS50110"/>
    </source>
</evidence>
<feature type="modified residue" description="4-aspartylphosphate" evidence="1">
    <location>
        <position position="61"/>
    </location>
</feature>
<dbReference type="RefSeq" id="WP_100867270.1">
    <property type="nucleotide sequence ID" value="NZ_PHUF01000004.1"/>
</dbReference>
<protein>
    <submittedName>
        <fullName evidence="3">Response regulator receiver domain-containing protein</fullName>
    </submittedName>
</protein>